<dbReference type="AlphaFoldDB" id="A0A1G2T8W6"/>
<accession>A0A1G2T8W6</accession>
<comment type="caution">
    <text evidence="3">The sequence shown here is derived from an EMBL/GenBank/DDBJ whole genome shotgun (WGS) entry which is preliminary data.</text>
</comment>
<evidence type="ECO:0000313" key="3">
    <source>
        <dbReference type="EMBL" id="OHA93041.1"/>
    </source>
</evidence>
<reference evidence="3 4" key="1">
    <citation type="journal article" date="2016" name="Nat. Commun.">
        <title>Thousands of microbial genomes shed light on interconnected biogeochemical processes in an aquifer system.</title>
        <authorList>
            <person name="Anantharaman K."/>
            <person name="Brown C.T."/>
            <person name="Hug L.A."/>
            <person name="Sharon I."/>
            <person name="Castelle C.J."/>
            <person name="Probst A.J."/>
            <person name="Thomas B.C."/>
            <person name="Singh A."/>
            <person name="Wilkins M.J."/>
            <person name="Karaoz U."/>
            <person name="Brodie E.L."/>
            <person name="Williams K.H."/>
            <person name="Hubbard S.S."/>
            <person name="Banfield J.F."/>
        </authorList>
    </citation>
    <scope>NUCLEOTIDE SEQUENCE [LARGE SCALE GENOMIC DNA]</scope>
</reference>
<dbReference type="Gene3D" id="3.40.50.720">
    <property type="entry name" value="NAD(P)-binding Rossmann-like Domain"/>
    <property type="match status" value="1"/>
</dbReference>
<dbReference type="SUPFAM" id="SSF51735">
    <property type="entry name" value="NAD(P)-binding Rossmann-fold domains"/>
    <property type="match status" value="1"/>
</dbReference>
<sequence>MTKKKQKKNGVRKIDVKKDRFLVTGGTGSLGRHIIKKLLNLGAKNIISISRNEDLIKQAELEINSPYVKFKIGNISDEEMIKNLMERVDVVFHTAAIKHVSLAEQNPREAYRANISGLLNILNASSSLKRFVHTSSDKAIGVMNCYGATKLLGEYLVRESNELYNDDSYLVIRCPNFLGSRGSVLDMWKKQLANANKIKISDPDMTRYFITLPNATEFIVDMGLTDKPDAKKIYYPLKYTKKFRLEDLAKAFLKVHGNKTSSIQITGATPGEKKHEDYISDVSLTPISELTSMIDQLV</sequence>
<dbReference type="EMBL" id="MHVL01000028">
    <property type="protein sequence ID" value="OHA93041.1"/>
    <property type="molecule type" value="Genomic_DNA"/>
</dbReference>
<feature type="domain" description="Polysaccharide biosynthesis protein CapD-like" evidence="2">
    <location>
        <begin position="22"/>
        <end position="281"/>
    </location>
</feature>
<protein>
    <recommendedName>
        <fullName evidence="2">Polysaccharide biosynthesis protein CapD-like domain-containing protein</fullName>
    </recommendedName>
</protein>
<dbReference type="Pfam" id="PF02719">
    <property type="entry name" value="Polysacc_synt_2"/>
    <property type="match status" value="1"/>
</dbReference>
<dbReference type="InterPro" id="IPR036291">
    <property type="entry name" value="NAD(P)-bd_dom_sf"/>
</dbReference>
<dbReference type="InterPro" id="IPR003869">
    <property type="entry name" value="Polysac_CapD-like"/>
</dbReference>
<name>A0A1G2T8W6_9BACT</name>
<evidence type="ECO:0000259" key="2">
    <source>
        <dbReference type="Pfam" id="PF02719"/>
    </source>
</evidence>
<gene>
    <name evidence="3" type="ORF">A2W58_02120</name>
</gene>
<dbReference type="PANTHER" id="PTHR43318">
    <property type="entry name" value="UDP-N-ACETYLGLUCOSAMINE 4,6-DEHYDRATASE"/>
    <property type="match status" value="1"/>
</dbReference>
<comment type="similarity">
    <text evidence="1">Belongs to the polysaccharide synthase family.</text>
</comment>
<proteinExistence type="inferred from homology"/>
<dbReference type="InterPro" id="IPR051203">
    <property type="entry name" value="Polysaccharide_Synthase-Rel"/>
</dbReference>
<evidence type="ECO:0000256" key="1">
    <source>
        <dbReference type="ARBA" id="ARBA00007430"/>
    </source>
</evidence>
<evidence type="ECO:0000313" key="4">
    <source>
        <dbReference type="Proteomes" id="UP000179264"/>
    </source>
</evidence>
<organism evidence="3 4">
    <name type="scientific">Candidatus Zambryskibacteria bacterium RIFCSPHIGHO2_02_38_10.5</name>
    <dbReference type="NCBI Taxonomy" id="1802742"/>
    <lineage>
        <taxon>Bacteria</taxon>
        <taxon>Candidatus Zambryskiibacteriota</taxon>
    </lineage>
</organism>
<dbReference type="Proteomes" id="UP000179264">
    <property type="component" value="Unassembled WGS sequence"/>
</dbReference>